<dbReference type="OrthoDB" id="7950816at2"/>
<proteinExistence type="predicted"/>
<protein>
    <submittedName>
        <fullName evidence="1">Uncharacterized protein</fullName>
    </submittedName>
</protein>
<name>A0A0F5L1J6_9HYPH</name>
<evidence type="ECO:0000313" key="2">
    <source>
        <dbReference type="Proteomes" id="UP000033514"/>
    </source>
</evidence>
<dbReference type="RefSeq" id="WP_046144865.1">
    <property type="nucleotide sequence ID" value="NZ_LAJG01000048.1"/>
</dbReference>
<evidence type="ECO:0000313" key="1">
    <source>
        <dbReference type="EMBL" id="KKB76055.1"/>
    </source>
</evidence>
<comment type="caution">
    <text evidence="1">The sequence shown here is derived from an EMBL/GenBank/DDBJ whole genome shotgun (WGS) entry which is preliminary data.</text>
</comment>
<gene>
    <name evidence="1" type="ORF">VW35_20240</name>
</gene>
<dbReference type="Proteomes" id="UP000033514">
    <property type="component" value="Unassembled WGS sequence"/>
</dbReference>
<sequence>MSWNLLALVLLIGATGICVITWTLRLAGAEDGSPIRMPQPADPLDRVWHEQPVQTFVLQVQVARYWQPPFRRR</sequence>
<dbReference type="STRING" id="361041.VW35_20240"/>
<reference evidence="1 2" key="1">
    <citation type="submission" date="2015-03" db="EMBL/GenBank/DDBJ databases">
        <authorList>
            <person name="Hassan Y.I."/>
            <person name="Lepp D."/>
            <person name="Zhou T."/>
        </authorList>
    </citation>
    <scope>NUCLEOTIDE SEQUENCE [LARGE SCALE GENOMIC DNA]</scope>
    <source>
        <strain evidence="1 2">GH2-10</strain>
    </source>
</reference>
<dbReference type="AlphaFoldDB" id="A0A0F5L1J6"/>
<accession>A0A0F5L1J6</accession>
<keyword evidence="2" id="KW-1185">Reference proteome</keyword>
<dbReference type="PATRIC" id="fig|361041.3.peg.3464"/>
<dbReference type="EMBL" id="LAJG01000048">
    <property type="protein sequence ID" value="KKB76055.1"/>
    <property type="molecule type" value="Genomic_DNA"/>
</dbReference>
<organism evidence="1 2">
    <name type="scientific">Devosia soli</name>
    <dbReference type="NCBI Taxonomy" id="361041"/>
    <lineage>
        <taxon>Bacteria</taxon>
        <taxon>Pseudomonadati</taxon>
        <taxon>Pseudomonadota</taxon>
        <taxon>Alphaproteobacteria</taxon>
        <taxon>Hyphomicrobiales</taxon>
        <taxon>Devosiaceae</taxon>
        <taxon>Devosia</taxon>
    </lineage>
</organism>